<evidence type="ECO:0000313" key="2">
    <source>
        <dbReference type="Proteomes" id="UP000431092"/>
    </source>
</evidence>
<gene>
    <name evidence="1" type="ORF">GGG17_10305</name>
</gene>
<accession>A0A6I3I865</accession>
<dbReference type="RefSeq" id="WP_154593665.1">
    <property type="nucleotide sequence ID" value="NZ_WLVL01000038.1"/>
</dbReference>
<dbReference type="Proteomes" id="UP000431092">
    <property type="component" value="Unassembled WGS sequence"/>
</dbReference>
<proteinExistence type="predicted"/>
<evidence type="ECO:0000313" key="1">
    <source>
        <dbReference type="EMBL" id="MTB72354.1"/>
    </source>
</evidence>
<protein>
    <submittedName>
        <fullName evidence="1">Uncharacterized protein</fullName>
    </submittedName>
</protein>
<sequence length="492" mass="53229">MTGVVFPQADGRRSTSAVGREVVARALDGVDPVGSSAARRETAWRKEYAVHFRRLVEVGMEDRDAALTVARQGLGALHDHMRWVGASGVDQRLQAGLDEVGTPLHAATVEGTAEPERELTLPYRGRRLRGDELRRRLDQWVRDGVVEPGVQLAVERVLDHPEWLDLRDQRVVVLGAGAEMGPLRSILRWGGEVVGIDLPRPDLWRRVLTAAREGAGRLVIPTPDPEASDARLAERAGADLLHDLGAVARWLDGLEGRLVLGNYVYADGATNVRVTTAVDALTTHLAGRHDDLALAFLATPTDAFVVPADAVEQATRNYGERTLGRYVRTPLRVASGGRLLRRQYAPGEHVAISDSIVEQQGPNYLLAKRVHRWRASVAAHDGRVVSMNVAPPTRTRSVTKNRALAAAYAGAHFFGIEVFEPATSNTLMAALLVDDLRRSGRTAGNGTAAQGELLPWQAEARAAAHGGLWRVAYDPRSALGIAALLGLGGARQ</sequence>
<name>A0A6I3I865_9MICO</name>
<reference evidence="1 2" key="1">
    <citation type="submission" date="2019-11" db="EMBL/GenBank/DDBJ databases">
        <title>Whole genome sequencing identifies a novel species of the genus Arsenicicoccus isolated from human blood.</title>
        <authorList>
            <person name="Jeong J.H."/>
            <person name="Kweon O.J."/>
            <person name="Kim H.R."/>
            <person name="Kim T.-H."/>
            <person name="Ha S.-M."/>
            <person name="Lee M.-K."/>
        </authorList>
    </citation>
    <scope>NUCLEOTIDE SEQUENCE [LARGE SCALE GENOMIC DNA]</scope>
    <source>
        <strain evidence="1 2">MKL-02</strain>
    </source>
</reference>
<keyword evidence="2" id="KW-1185">Reference proteome</keyword>
<organism evidence="1 2">
    <name type="scientific">Arsenicicoccus cauae</name>
    <dbReference type="NCBI Taxonomy" id="2663847"/>
    <lineage>
        <taxon>Bacteria</taxon>
        <taxon>Bacillati</taxon>
        <taxon>Actinomycetota</taxon>
        <taxon>Actinomycetes</taxon>
        <taxon>Micrococcales</taxon>
        <taxon>Intrasporangiaceae</taxon>
        <taxon>Arsenicicoccus</taxon>
    </lineage>
</organism>
<comment type="caution">
    <text evidence="1">The sequence shown here is derived from an EMBL/GenBank/DDBJ whole genome shotgun (WGS) entry which is preliminary data.</text>
</comment>
<dbReference type="EMBL" id="WLVL01000038">
    <property type="protein sequence ID" value="MTB72354.1"/>
    <property type="molecule type" value="Genomic_DNA"/>
</dbReference>
<dbReference type="AlphaFoldDB" id="A0A6I3I865"/>